<sequence length="282" mass="31460">MEWLAIALAAILTGLSPAGLVIDQVVAGRIRAQVEEVETLAVRIDNVPTHQILQGKVDRIRIASRGVYPIKGVRIEAIELESDPINLNLDRLTKGGEDAITESLRQPAQVAVRVVIEEKDVNQAFQSPEIQAQLQKLINRLIPSQEGLEREFNLSKINIDFLPDNRVRLEIVLQTGNRENESEDSQGINLVLETGLNVIAGRQIEITEPTASLNGRKLSTRLIKGFAEGLNQQLDLRKLEEDNIIARIIQFNITQDEINLATFIRVNPKPTDQNLPSEEQLP</sequence>
<dbReference type="RefSeq" id="WP_012597608.1">
    <property type="nucleotide sequence ID" value="NC_011729.1"/>
</dbReference>
<accession>B7K9H5</accession>
<dbReference type="KEGG" id="cyc:PCC7424_0188"/>
<dbReference type="Pfam" id="PF11209">
    <property type="entry name" value="LmeA"/>
    <property type="match status" value="1"/>
</dbReference>
<dbReference type="EMBL" id="CP001291">
    <property type="protein sequence ID" value="ACK68658.1"/>
    <property type="molecule type" value="Genomic_DNA"/>
</dbReference>
<organism evidence="1 2">
    <name type="scientific">Gloeothece citriformis (strain PCC 7424)</name>
    <name type="common">Cyanothece sp. (strain PCC 7424)</name>
    <dbReference type="NCBI Taxonomy" id="65393"/>
    <lineage>
        <taxon>Bacteria</taxon>
        <taxon>Bacillati</taxon>
        <taxon>Cyanobacteriota</taxon>
        <taxon>Cyanophyceae</taxon>
        <taxon>Oscillatoriophycideae</taxon>
        <taxon>Chroococcales</taxon>
        <taxon>Aphanothecaceae</taxon>
        <taxon>Gloeothece</taxon>
        <taxon>Gloeothece citriformis</taxon>
    </lineage>
</organism>
<reference evidence="2" key="1">
    <citation type="journal article" date="2011" name="MBio">
        <title>Novel metabolic attributes of the genus Cyanothece, comprising a group of unicellular nitrogen-fixing Cyanobacteria.</title>
        <authorList>
            <person name="Bandyopadhyay A."/>
            <person name="Elvitigala T."/>
            <person name="Welsh E."/>
            <person name="Stockel J."/>
            <person name="Liberton M."/>
            <person name="Min H."/>
            <person name="Sherman L.A."/>
            <person name="Pakrasi H.B."/>
        </authorList>
    </citation>
    <scope>NUCLEOTIDE SEQUENCE [LARGE SCALE GENOMIC DNA]</scope>
    <source>
        <strain evidence="2">PCC 7424</strain>
    </source>
</reference>
<dbReference type="Proteomes" id="UP000002384">
    <property type="component" value="Chromosome"/>
</dbReference>
<gene>
    <name evidence="1" type="ordered locus">PCC7424_0188</name>
</gene>
<dbReference type="AlphaFoldDB" id="B7K9H5"/>
<dbReference type="OrthoDB" id="570669at2"/>
<proteinExistence type="predicted"/>
<keyword evidence="2" id="KW-1185">Reference proteome</keyword>
<evidence type="ECO:0000313" key="1">
    <source>
        <dbReference type="EMBL" id="ACK68658.1"/>
    </source>
</evidence>
<evidence type="ECO:0008006" key="3">
    <source>
        <dbReference type="Google" id="ProtNLM"/>
    </source>
</evidence>
<dbReference type="STRING" id="65393.PCC7424_0188"/>
<dbReference type="eggNOG" id="ENOG502ZCW3">
    <property type="taxonomic scope" value="Bacteria"/>
</dbReference>
<dbReference type="InterPro" id="IPR021373">
    <property type="entry name" value="DUF2993"/>
</dbReference>
<evidence type="ECO:0000313" key="2">
    <source>
        <dbReference type="Proteomes" id="UP000002384"/>
    </source>
</evidence>
<name>B7K9H5_GLOC7</name>
<dbReference type="HOGENOM" id="CLU_085967_0_0_3"/>
<protein>
    <recommendedName>
        <fullName evidence="3">DUF2993 domain-containing protein</fullName>
    </recommendedName>
</protein>